<dbReference type="Proteomes" id="UP000743370">
    <property type="component" value="Unassembled WGS sequence"/>
</dbReference>
<keyword evidence="8" id="KW-0687">Ribonucleoprotein</keyword>
<dbReference type="HAMAP" id="MF_01364_A">
    <property type="entry name" value="Ribosomal_uS14_2_A"/>
    <property type="match status" value="1"/>
</dbReference>
<dbReference type="GO" id="GO:0003700">
    <property type="term" value="F:DNA-binding transcription factor activity"/>
    <property type="evidence" value="ECO:0007669"/>
    <property type="project" value="InterPro"/>
</dbReference>
<protein>
    <submittedName>
        <fullName evidence="11">Transcription factor bHLH84 Basic helix-loop-helix protein</fullName>
    </submittedName>
</protein>
<dbReference type="FunFam" id="4.10.280.10:FF:000022">
    <property type="entry name" value="Basic helix-loop-helix transcription factor"/>
    <property type="match status" value="1"/>
</dbReference>
<sequence>MGHSNVWNSHPKNYGPGSRTCRVCGNPHGLIRKYGLMCCRQCFRSNAKEIGFIKLLASKEKQMEPIEEISQEWMSCLSEVYTEEEADFMNQLLGNCSIPEQLYESLNMETKAPNADSILFLHGSGPCDHATKYIFPTTNAGNCSNNLGHVSIGFSFQELGLDSGRENLADMDLQDHNARQVLVSEPEKDNTRSMEKSEKRFRSSFEGPENKRNVKSKKNPKPASLRNTEEEAIPDPQSQTLNSCCSDDDSKDSRALKLSGKSRSNRDPATDPQSAYARKRRERINERLRILQNLVPNGTKVDISTMLEEAVQYVKFLQLQIKTQQLILFPTFEFEQLLSSDDLWMYAPIAYNGMNIGLELNINITKQEKKCIS</sequence>
<dbReference type="FunFam" id="4.10.830.10:FF:000002">
    <property type="entry name" value="40S ribosomal protein S29"/>
    <property type="match status" value="1"/>
</dbReference>
<evidence type="ECO:0000256" key="8">
    <source>
        <dbReference type="ARBA" id="ARBA00023274"/>
    </source>
</evidence>
<dbReference type="GO" id="GO:0008270">
    <property type="term" value="F:zinc ion binding"/>
    <property type="evidence" value="ECO:0007669"/>
    <property type="project" value="InterPro"/>
</dbReference>
<evidence type="ECO:0000256" key="9">
    <source>
        <dbReference type="SAM" id="MobiDB-lite"/>
    </source>
</evidence>
<dbReference type="GO" id="GO:0006412">
    <property type="term" value="P:translation"/>
    <property type="evidence" value="ECO:0007669"/>
    <property type="project" value="InterPro"/>
</dbReference>
<dbReference type="GO" id="GO:0046983">
    <property type="term" value="F:protein dimerization activity"/>
    <property type="evidence" value="ECO:0007669"/>
    <property type="project" value="InterPro"/>
</dbReference>
<gene>
    <name evidence="11" type="ORF">HKW66_Vig0164200</name>
</gene>
<keyword evidence="7" id="KW-0539">Nucleus</keyword>
<dbReference type="Gene3D" id="4.10.830.10">
    <property type="entry name" value="30s Ribosomal Protein S14, Chain N"/>
    <property type="match status" value="1"/>
</dbReference>
<proteinExistence type="inferred from homology"/>
<dbReference type="GO" id="GO:0003723">
    <property type="term" value="F:RNA binding"/>
    <property type="evidence" value="ECO:0007669"/>
    <property type="project" value="InterPro"/>
</dbReference>
<keyword evidence="5" id="KW-0238">DNA-binding</keyword>
<dbReference type="InterPro" id="IPR045843">
    <property type="entry name" value="IND-like"/>
</dbReference>
<dbReference type="InterPro" id="IPR023676">
    <property type="entry name" value="Ribosomal_uS14_arc"/>
</dbReference>
<feature type="compositionally biased region" description="Basic and acidic residues" evidence="9">
    <location>
        <begin position="185"/>
        <end position="212"/>
    </location>
</feature>
<keyword evidence="6" id="KW-0804">Transcription</keyword>
<evidence type="ECO:0000256" key="6">
    <source>
        <dbReference type="ARBA" id="ARBA00023163"/>
    </source>
</evidence>
<dbReference type="AlphaFoldDB" id="A0A8T0JJ68"/>
<comment type="similarity">
    <text evidence="2">Belongs to the universal ribosomal protein uS14 family.</text>
</comment>
<evidence type="ECO:0000313" key="11">
    <source>
        <dbReference type="EMBL" id="KAG2375426.1"/>
    </source>
</evidence>
<comment type="subcellular location">
    <subcellularLocation>
        <location evidence="1">Nucleus</location>
    </subcellularLocation>
</comment>
<comment type="caution">
    <text evidence="11">The sequence shown here is derived from an EMBL/GenBank/DDBJ whole genome shotgun (WGS) entry which is preliminary data.</text>
</comment>
<feature type="region of interest" description="Disordered" evidence="9">
    <location>
        <begin position="176"/>
        <end position="277"/>
    </location>
</feature>
<feature type="domain" description="BHLH" evidence="10">
    <location>
        <begin position="268"/>
        <end position="317"/>
    </location>
</feature>
<dbReference type="NCBIfam" id="NF004424">
    <property type="entry name" value="PRK05766.1"/>
    <property type="match status" value="1"/>
</dbReference>
<dbReference type="PANTHER" id="PTHR45914">
    <property type="entry name" value="TRANSCRIPTION FACTOR HEC3-RELATED"/>
    <property type="match status" value="1"/>
</dbReference>
<name>A0A8T0JJ68_PHAAN</name>
<dbReference type="CDD" id="cd11454">
    <property type="entry name" value="bHLH_AtIND_like"/>
    <property type="match status" value="1"/>
</dbReference>
<reference evidence="11 12" key="1">
    <citation type="submission" date="2020-05" db="EMBL/GenBank/DDBJ databases">
        <title>Vigna angularis (adzuki bean) Var. LongXiaoDou No. 4 denovo assembly.</title>
        <authorList>
            <person name="Xiang H."/>
        </authorList>
    </citation>
    <scope>NUCLEOTIDE SEQUENCE [LARGE SCALE GENOMIC DNA]</scope>
    <source>
        <tissue evidence="11">Leaf</tissue>
    </source>
</reference>
<dbReference type="GO" id="GO:0048766">
    <property type="term" value="P:root hair initiation"/>
    <property type="evidence" value="ECO:0007669"/>
    <property type="project" value="UniProtKB-ARBA"/>
</dbReference>
<dbReference type="InterPro" id="IPR043140">
    <property type="entry name" value="Ribosomal_uS14_sf"/>
</dbReference>
<dbReference type="GO" id="GO:0015935">
    <property type="term" value="C:small ribosomal subunit"/>
    <property type="evidence" value="ECO:0007669"/>
    <property type="project" value="InterPro"/>
</dbReference>
<evidence type="ECO:0000256" key="2">
    <source>
        <dbReference type="ARBA" id="ARBA00009083"/>
    </source>
</evidence>
<organism evidence="11 12">
    <name type="scientific">Phaseolus angularis</name>
    <name type="common">Azuki bean</name>
    <name type="synonym">Vigna angularis</name>
    <dbReference type="NCBI Taxonomy" id="3914"/>
    <lineage>
        <taxon>Eukaryota</taxon>
        <taxon>Viridiplantae</taxon>
        <taxon>Streptophyta</taxon>
        <taxon>Embryophyta</taxon>
        <taxon>Tracheophyta</taxon>
        <taxon>Spermatophyta</taxon>
        <taxon>Magnoliopsida</taxon>
        <taxon>eudicotyledons</taxon>
        <taxon>Gunneridae</taxon>
        <taxon>Pentapetalae</taxon>
        <taxon>rosids</taxon>
        <taxon>fabids</taxon>
        <taxon>Fabales</taxon>
        <taxon>Fabaceae</taxon>
        <taxon>Papilionoideae</taxon>
        <taxon>50 kb inversion clade</taxon>
        <taxon>NPAAA clade</taxon>
        <taxon>indigoferoid/millettioid clade</taxon>
        <taxon>Phaseoleae</taxon>
        <taxon>Vigna</taxon>
    </lineage>
</organism>
<evidence type="ECO:0000256" key="5">
    <source>
        <dbReference type="ARBA" id="ARBA00023125"/>
    </source>
</evidence>
<evidence type="ECO:0000256" key="4">
    <source>
        <dbReference type="ARBA" id="ARBA00023015"/>
    </source>
</evidence>
<dbReference type="GO" id="GO:0005634">
    <property type="term" value="C:nucleus"/>
    <property type="evidence" value="ECO:0007669"/>
    <property type="project" value="UniProtKB-SubCell"/>
</dbReference>
<dbReference type="PANTHER" id="PTHR45914:SF59">
    <property type="entry name" value="TRANSCRIPTION FACTOR BHLH83-LIKE"/>
    <property type="match status" value="1"/>
</dbReference>
<dbReference type="Gene3D" id="4.10.280.10">
    <property type="entry name" value="Helix-loop-helix DNA-binding domain"/>
    <property type="match status" value="1"/>
</dbReference>
<dbReference type="InterPro" id="IPR011598">
    <property type="entry name" value="bHLH_dom"/>
</dbReference>
<evidence type="ECO:0000256" key="3">
    <source>
        <dbReference type="ARBA" id="ARBA00022980"/>
    </source>
</evidence>
<evidence type="ECO:0000313" key="12">
    <source>
        <dbReference type="Proteomes" id="UP000743370"/>
    </source>
</evidence>
<dbReference type="InterPro" id="IPR039744">
    <property type="entry name" value="RIbosomal_uS14_euk_arc"/>
</dbReference>
<dbReference type="GO" id="GO:0003735">
    <property type="term" value="F:structural constituent of ribosome"/>
    <property type="evidence" value="ECO:0007669"/>
    <property type="project" value="InterPro"/>
</dbReference>
<evidence type="ECO:0000256" key="1">
    <source>
        <dbReference type="ARBA" id="ARBA00004123"/>
    </source>
</evidence>
<dbReference type="SUPFAM" id="SSF47459">
    <property type="entry name" value="HLH, helix-loop-helix DNA-binding domain"/>
    <property type="match status" value="1"/>
</dbReference>
<dbReference type="Pfam" id="PF00010">
    <property type="entry name" value="HLH"/>
    <property type="match status" value="1"/>
</dbReference>
<dbReference type="InterPro" id="IPR036638">
    <property type="entry name" value="HLH_DNA-bd_sf"/>
</dbReference>
<dbReference type="Pfam" id="PF00253">
    <property type="entry name" value="Ribosomal_S14"/>
    <property type="match status" value="1"/>
</dbReference>
<keyword evidence="3" id="KW-0689">Ribosomal protein</keyword>
<dbReference type="EMBL" id="JABFOF010000010">
    <property type="protein sequence ID" value="KAG2375426.1"/>
    <property type="molecule type" value="Genomic_DNA"/>
</dbReference>
<evidence type="ECO:0000256" key="7">
    <source>
        <dbReference type="ARBA" id="ARBA00023242"/>
    </source>
</evidence>
<dbReference type="PROSITE" id="PS50888">
    <property type="entry name" value="BHLH"/>
    <property type="match status" value="1"/>
</dbReference>
<dbReference type="SMART" id="SM00353">
    <property type="entry name" value="HLH"/>
    <property type="match status" value="1"/>
</dbReference>
<keyword evidence="4" id="KW-0805">Transcription regulation</keyword>
<dbReference type="GO" id="GO:0003677">
    <property type="term" value="F:DNA binding"/>
    <property type="evidence" value="ECO:0007669"/>
    <property type="project" value="UniProtKB-KW"/>
</dbReference>
<dbReference type="InterPro" id="IPR001209">
    <property type="entry name" value="Ribosomal_uS14"/>
</dbReference>
<accession>A0A8T0JJ68</accession>
<evidence type="ECO:0000259" key="10">
    <source>
        <dbReference type="PROSITE" id="PS50888"/>
    </source>
</evidence>